<comment type="subcellular location">
    <subcellularLocation>
        <location evidence="1">Cytoplasm</location>
    </subcellularLocation>
</comment>
<organism evidence="4 5">
    <name type="scientific">Mya arenaria</name>
    <name type="common">Soft-shell clam</name>
    <dbReference type="NCBI Taxonomy" id="6604"/>
    <lineage>
        <taxon>Eukaryota</taxon>
        <taxon>Metazoa</taxon>
        <taxon>Spiralia</taxon>
        <taxon>Lophotrochozoa</taxon>
        <taxon>Mollusca</taxon>
        <taxon>Bivalvia</taxon>
        <taxon>Autobranchia</taxon>
        <taxon>Heteroconchia</taxon>
        <taxon>Euheterodonta</taxon>
        <taxon>Imparidentia</taxon>
        <taxon>Neoheterodontei</taxon>
        <taxon>Myida</taxon>
        <taxon>Myoidea</taxon>
        <taxon>Myidae</taxon>
        <taxon>Mya</taxon>
    </lineage>
</organism>
<keyword evidence="2" id="KW-0963">Cytoplasm</keyword>
<dbReference type="Gene3D" id="2.60.120.820">
    <property type="entry name" value="PHR domain"/>
    <property type="match status" value="1"/>
</dbReference>
<dbReference type="PROSITE" id="PS50097">
    <property type="entry name" value="BTB"/>
    <property type="match status" value="1"/>
</dbReference>
<dbReference type="Gene3D" id="3.30.710.10">
    <property type="entry name" value="Potassium Channel Kv1.1, Chain A"/>
    <property type="match status" value="1"/>
</dbReference>
<proteinExistence type="predicted"/>
<dbReference type="Pfam" id="PF08005">
    <property type="entry name" value="PHR"/>
    <property type="match status" value="1"/>
</dbReference>
<evidence type="ECO:0000313" key="4">
    <source>
        <dbReference type="EMBL" id="WAR27978.1"/>
    </source>
</evidence>
<evidence type="ECO:0000313" key="5">
    <source>
        <dbReference type="Proteomes" id="UP001164746"/>
    </source>
</evidence>
<dbReference type="PANTHER" id="PTHR45774">
    <property type="entry name" value="BTB/POZ DOMAIN-CONTAINING"/>
    <property type="match status" value="1"/>
</dbReference>
<dbReference type="SUPFAM" id="SSF54695">
    <property type="entry name" value="POZ domain"/>
    <property type="match status" value="1"/>
</dbReference>
<dbReference type="InterPro" id="IPR000210">
    <property type="entry name" value="BTB/POZ_dom"/>
</dbReference>
<feature type="domain" description="BTB" evidence="3">
    <location>
        <begin position="25"/>
        <end position="92"/>
    </location>
</feature>
<gene>
    <name evidence="4" type="ORF">MAR_013682</name>
</gene>
<evidence type="ECO:0000256" key="2">
    <source>
        <dbReference type="ARBA" id="ARBA00022490"/>
    </source>
</evidence>
<accession>A0ABY7G0J3</accession>
<dbReference type="InterPro" id="IPR011333">
    <property type="entry name" value="SKP1/BTB/POZ_sf"/>
</dbReference>
<protein>
    <submittedName>
        <fullName evidence="4">BTBD2-like protein</fullName>
    </submittedName>
</protein>
<name>A0ABY7G0J3_MYAAR</name>
<sequence length="347" mass="39579">MSDNWQHEESFPVTNEHMLDNDVLSDVTILAGEDKQEVRCHRFMLASRSPVFYKMFCGSLPEAGVVEIPDFDAAVLKMMVRFMYTGEIELMPDSVTAVMYAANKYDILPLSKRCKTFLKKNIDVETVCIILEQALKIEENDLIQQCLSFISENTVRVFQTDDFLRISPEARRLVLEKERQTQQLPPEEVYASCKIAPKPFFVERFAEVKPGWTHSNSLEGIGFKTSKEVSLSSVALYLPYKPGSLTGPLEILEEQTFVLTQNVTLSYKKNEKYEHIPLGNNVKIRPQVTYTVRQRLEGQPSFYGENDKGKQSFDDVEIEFVKLSPDQFDNNGTTVESGQIHGLTFEG</sequence>
<evidence type="ECO:0000259" key="3">
    <source>
        <dbReference type="PROSITE" id="PS50097"/>
    </source>
</evidence>
<evidence type="ECO:0000256" key="1">
    <source>
        <dbReference type="ARBA" id="ARBA00004496"/>
    </source>
</evidence>
<dbReference type="SMART" id="SM00225">
    <property type="entry name" value="BTB"/>
    <property type="match status" value="1"/>
</dbReference>
<dbReference type="Pfam" id="PF00651">
    <property type="entry name" value="BTB"/>
    <property type="match status" value="1"/>
</dbReference>
<keyword evidence="5" id="KW-1185">Reference proteome</keyword>
<dbReference type="InterPro" id="IPR012983">
    <property type="entry name" value="PHR"/>
</dbReference>
<dbReference type="EMBL" id="CP111026">
    <property type="protein sequence ID" value="WAR27978.1"/>
    <property type="molecule type" value="Genomic_DNA"/>
</dbReference>
<dbReference type="InterPro" id="IPR038648">
    <property type="entry name" value="PHR_sf"/>
</dbReference>
<dbReference type="Proteomes" id="UP001164746">
    <property type="component" value="Chromosome 15"/>
</dbReference>
<reference evidence="4" key="1">
    <citation type="submission" date="2022-11" db="EMBL/GenBank/DDBJ databases">
        <title>Centuries of genome instability and evolution in soft-shell clam transmissible cancer (bioRxiv).</title>
        <authorList>
            <person name="Hart S.F.M."/>
            <person name="Yonemitsu M.A."/>
            <person name="Giersch R.M."/>
            <person name="Beal B.F."/>
            <person name="Arriagada G."/>
            <person name="Davis B.W."/>
            <person name="Ostrander E.A."/>
            <person name="Goff S.P."/>
            <person name="Metzger M.J."/>
        </authorList>
    </citation>
    <scope>NUCLEOTIDE SEQUENCE</scope>
    <source>
        <strain evidence="4">MELC-2E11</strain>
        <tissue evidence="4">Siphon/mantle</tissue>
    </source>
</reference>
<dbReference type="PANTHER" id="PTHR45774:SF3">
    <property type="entry name" value="BTB (POZ) DOMAIN-CONTAINING 2B-RELATED"/>
    <property type="match status" value="1"/>
</dbReference>
<dbReference type="Gene3D" id="1.25.40.420">
    <property type="match status" value="1"/>
</dbReference>